<sequence length="562" mass="62572">CSSVNDQRLQDEYNYIRSKANSRLWGRCEGFVKEILCQRCSPHAADIYGAGTSSEPRSFPGLCRGYCNEFYDKCRSFLWFLDPQLAGSQILSTKTKFCNSVSLDDSSYCYPDVKTNYPEVADDTQGQVTAAPGCLCLQKINSRQNLAMPLWAGSPNDGSGRLFVIEQIGRIRIYNTRTQRWNFGCFLDLTLKTRVIPFPADERGALSMAFHPDFANNGRFYLFYTAIRFAWEQDKVVISEWQVSKLNPNVADIFSERILLTVPQPFLNHNGGQMMFGADGYLYIFLGDGGGAGDPMAASQNKTFLHGKVLRLDVDSDRSKPYTIPSDNPFVNEANTRPEIYALGLRNPWRCGMDRGERGTGNNRGRMLCGDVGQYVQEEIDLIQAGANYGWSAREGLACFNPDTCGNIGTEELPVLAYNHTEGLSVIGGVFYRGCENPAWDGLFVYGDYASKRLFSLNETGGEWVNSDVSLCGDSMCQGHLQGTNSENIISFGEDDDGEIYMMTTKSSNSFLCDGSIFKMIDPATRNDPSTCAADLTSNRRVPLPKRSFLWEAAHTALSIFL</sequence>
<dbReference type="PANTHER" id="PTHR19328:SF75">
    <property type="entry name" value="ALDOSE SUGAR DEHYDROGENASE YLII"/>
    <property type="match status" value="1"/>
</dbReference>
<dbReference type="Gene3D" id="2.120.10.30">
    <property type="entry name" value="TolB, C-terminal domain"/>
    <property type="match status" value="1"/>
</dbReference>
<organism evidence="9 10">
    <name type="scientific">Elysia chlorotica</name>
    <name type="common">Eastern emerald elysia</name>
    <name type="synonym">Sea slug</name>
    <dbReference type="NCBI Taxonomy" id="188477"/>
    <lineage>
        <taxon>Eukaryota</taxon>
        <taxon>Metazoa</taxon>
        <taxon>Spiralia</taxon>
        <taxon>Lophotrochozoa</taxon>
        <taxon>Mollusca</taxon>
        <taxon>Gastropoda</taxon>
        <taxon>Heterobranchia</taxon>
        <taxon>Euthyneura</taxon>
        <taxon>Panpulmonata</taxon>
        <taxon>Sacoglossa</taxon>
        <taxon>Placobranchoidea</taxon>
        <taxon>Plakobranchidae</taxon>
        <taxon>Elysia</taxon>
    </lineage>
</organism>
<evidence type="ECO:0000256" key="4">
    <source>
        <dbReference type="ARBA" id="ARBA00022729"/>
    </source>
</evidence>
<dbReference type="SUPFAM" id="SSF50952">
    <property type="entry name" value="Soluble quinoprotein glucose dehydrogenase"/>
    <property type="match status" value="1"/>
</dbReference>
<evidence type="ECO:0000256" key="1">
    <source>
        <dbReference type="ARBA" id="ARBA00004613"/>
    </source>
</evidence>
<evidence type="ECO:0008006" key="11">
    <source>
        <dbReference type="Google" id="ProtNLM"/>
    </source>
</evidence>
<dbReference type="InterPro" id="IPR011041">
    <property type="entry name" value="Quinoprot_gluc/sorb_DH_b-prop"/>
</dbReference>
<keyword evidence="4" id="KW-0732">Signal</keyword>
<evidence type="ECO:0000259" key="8">
    <source>
        <dbReference type="Pfam" id="PF07995"/>
    </source>
</evidence>
<dbReference type="OrthoDB" id="10266706at2759"/>
<dbReference type="Proteomes" id="UP000271974">
    <property type="component" value="Unassembled WGS sequence"/>
</dbReference>
<comment type="caution">
    <text evidence="9">The sequence shown here is derived from an EMBL/GenBank/DDBJ whole genome shotgun (WGS) entry which is preliminary data.</text>
</comment>
<feature type="domain" description="Folate receptor-like" evidence="7">
    <location>
        <begin position="1"/>
        <end position="100"/>
    </location>
</feature>
<dbReference type="EMBL" id="RQTK01000205">
    <property type="protein sequence ID" value="RUS84452.1"/>
    <property type="molecule type" value="Genomic_DNA"/>
</dbReference>
<evidence type="ECO:0000259" key="7">
    <source>
        <dbReference type="Pfam" id="PF03024"/>
    </source>
</evidence>
<proteinExistence type="inferred from homology"/>
<keyword evidence="10" id="KW-1185">Reference proteome</keyword>
<evidence type="ECO:0000313" key="10">
    <source>
        <dbReference type="Proteomes" id="UP000271974"/>
    </source>
</evidence>
<dbReference type="AlphaFoldDB" id="A0A3S1A7A7"/>
<feature type="non-terminal residue" evidence="9">
    <location>
        <position position="1"/>
    </location>
</feature>
<dbReference type="STRING" id="188477.A0A3S1A7A7"/>
<dbReference type="Pfam" id="PF07995">
    <property type="entry name" value="GSDH"/>
    <property type="match status" value="1"/>
</dbReference>
<dbReference type="InterPro" id="IPR011042">
    <property type="entry name" value="6-blade_b-propeller_TolB-like"/>
</dbReference>
<protein>
    <recommendedName>
        <fullName evidence="11">Glucose/Sorbosone dehydrogenase domain-containing protein</fullName>
    </recommendedName>
</protein>
<gene>
    <name evidence="9" type="ORF">EGW08_007781</name>
</gene>
<name>A0A3S1A7A7_ELYCH</name>
<evidence type="ECO:0000256" key="6">
    <source>
        <dbReference type="ARBA" id="ARBA00023180"/>
    </source>
</evidence>
<feature type="domain" description="Glucose/Sorbosone dehydrogenase" evidence="8">
    <location>
        <begin position="160"/>
        <end position="507"/>
    </location>
</feature>
<comment type="similarity">
    <text evidence="2">Belongs to the HHIP family.</text>
</comment>
<dbReference type="GO" id="GO:0005576">
    <property type="term" value="C:extracellular region"/>
    <property type="evidence" value="ECO:0007669"/>
    <property type="project" value="UniProtKB-SubCell"/>
</dbReference>
<keyword evidence="6" id="KW-0325">Glycoprotein</keyword>
<dbReference type="PANTHER" id="PTHR19328">
    <property type="entry name" value="HEDGEHOG-INTERACTING PROTEIN"/>
    <property type="match status" value="1"/>
</dbReference>
<comment type="subcellular location">
    <subcellularLocation>
        <location evidence="1">Secreted</location>
    </subcellularLocation>
</comment>
<keyword evidence="5" id="KW-1015">Disulfide bond</keyword>
<evidence type="ECO:0000256" key="5">
    <source>
        <dbReference type="ARBA" id="ARBA00023157"/>
    </source>
</evidence>
<accession>A0A3S1A7A7</accession>
<evidence type="ECO:0000313" key="9">
    <source>
        <dbReference type="EMBL" id="RUS84452.1"/>
    </source>
</evidence>
<keyword evidence="3" id="KW-0964">Secreted</keyword>
<reference evidence="9 10" key="1">
    <citation type="submission" date="2019-01" db="EMBL/GenBank/DDBJ databases">
        <title>A draft genome assembly of the solar-powered sea slug Elysia chlorotica.</title>
        <authorList>
            <person name="Cai H."/>
            <person name="Li Q."/>
            <person name="Fang X."/>
            <person name="Li J."/>
            <person name="Curtis N.E."/>
            <person name="Altenburger A."/>
            <person name="Shibata T."/>
            <person name="Feng M."/>
            <person name="Maeda T."/>
            <person name="Schwartz J.A."/>
            <person name="Shigenobu S."/>
            <person name="Lundholm N."/>
            <person name="Nishiyama T."/>
            <person name="Yang H."/>
            <person name="Hasebe M."/>
            <person name="Li S."/>
            <person name="Pierce S.K."/>
            <person name="Wang J."/>
        </authorList>
    </citation>
    <scope>NUCLEOTIDE SEQUENCE [LARGE SCALE GENOMIC DNA]</scope>
    <source>
        <strain evidence="9">EC2010</strain>
        <tissue evidence="9">Whole organism of an adult</tissue>
    </source>
</reference>
<dbReference type="Pfam" id="PF03024">
    <property type="entry name" value="Folate_rec"/>
    <property type="match status" value="1"/>
</dbReference>
<dbReference type="InterPro" id="IPR018143">
    <property type="entry name" value="Folate_rcpt-like"/>
</dbReference>
<evidence type="ECO:0000256" key="2">
    <source>
        <dbReference type="ARBA" id="ARBA00010658"/>
    </source>
</evidence>
<evidence type="ECO:0000256" key="3">
    <source>
        <dbReference type="ARBA" id="ARBA00022525"/>
    </source>
</evidence>
<dbReference type="InterPro" id="IPR012938">
    <property type="entry name" value="Glc/Sorbosone_DH"/>
</dbReference>